<feature type="transmembrane region" description="Helical" evidence="2">
    <location>
        <begin position="68"/>
        <end position="90"/>
    </location>
</feature>
<name>A0A3D9L896_9MICC</name>
<protein>
    <recommendedName>
        <fullName evidence="5">TrbL/VirB6 plasmid conjugal transfer protein</fullName>
    </recommendedName>
</protein>
<dbReference type="Proteomes" id="UP000256727">
    <property type="component" value="Unassembled WGS sequence"/>
</dbReference>
<dbReference type="AlphaFoldDB" id="A0A3D9L896"/>
<evidence type="ECO:0000313" key="3">
    <source>
        <dbReference type="EMBL" id="REE02312.1"/>
    </source>
</evidence>
<proteinExistence type="predicted"/>
<evidence type="ECO:0008006" key="5">
    <source>
        <dbReference type="Google" id="ProtNLM"/>
    </source>
</evidence>
<feature type="transmembrane region" description="Helical" evidence="2">
    <location>
        <begin position="102"/>
        <end position="125"/>
    </location>
</feature>
<reference evidence="3 4" key="1">
    <citation type="submission" date="2018-07" db="EMBL/GenBank/DDBJ databases">
        <title>Sequencing the genomes of 1000 actinobacteria strains.</title>
        <authorList>
            <person name="Klenk H.-P."/>
        </authorList>
    </citation>
    <scope>NUCLEOTIDE SEQUENCE [LARGE SCALE GENOMIC DNA]</scope>
    <source>
        <strain evidence="3 4">DSM 14442</strain>
    </source>
</reference>
<feature type="region of interest" description="Disordered" evidence="1">
    <location>
        <begin position="325"/>
        <end position="345"/>
    </location>
</feature>
<dbReference type="OrthoDB" id="4960921at2"/>
<keyword evidence="2" id="KW-0472">Membrane</keyword>
<organism evidence="3 4">
    <name type="scientific">Citricoccus muralis</name>
    <dbReference type="NCBI Taxonomy" id="169134"/>
    <lineage>
        <taxon>Bacteria</taxon>
        <taxon>Bacillati</taxon>
        <taxon>Actinomycetota</taxon>
        <taxon>Actinomycetes</taxon>
        <taxon>Micrococcales</taxon>
        <taxon>Micrococcaceae</taxon>
        <taxon>Citricoccus</taxon>
    </lineage>
</organism>
<dbReference type="EMBL" id="QREH01000001">
    <property type="protein sequence ID" value="REE02312.1"/>
    <property type="molecule type" value="Genomic_DNA"/>
</dbReference>
<evidence type="ECO:0000256" key="2">
    <source>
        <dbReference type="SAM" id="Phobius"/>
    </source>
</evidence>
<feature type="transmembrane region" description="Helical" evidence="2">
    <location>
        <begin position="272"/>
        <end position="296"/>
    </location>
</feature>
<accession>A0A3D9L896</accession>
<dbReference type="RefSeq" id="WP_115930612.1">
    <property type="nucleotide sequence ID" value="NZ_QREH01000001.1"/>
</dbReference>
<sequence>MNLMEPMQAFLRDGILGFATAAWAFIRDSFSAGSMSPEWWMTIVGGTVVVNVDGQTATTIEHPGMLNVMVLAMIPFLLIFVAVQVTWSLFRSSTAGVIRALTVAVVSVPAVYVVAGLMFVVLGAVDQMSLWILQAGEAGGEEAALGAILHLFGLTYDPATGEVLMDENYSQWQMATNTDNPGMAIVPFIVGLIIVGVCLLLMLMMIFRLVAIVVLTAMMPAAVFSLSLEPAKAVFSRWLSVVFALILAKPAAALVVKIGMVAASIGTDWVQLAAGIVLIVMGAAMPLMMLTMVSFLTGGASDSMERSAVSSGNNMMRQSTNVVRGGARKAGQLTRPARSMARVGR</sequence>
<evidence type="ECO:0000256" key="1">
    <source>
        <dbReference type="SAM" id="MobiDB-lite"/>
    </source>
</evidence>
<feature type="transmembrane region" description="Helical" evidence="2">
    <location>
        <begin position="209"/>
        <end position="226"/>
    </location>
</feature>
<evidence type="ECO:0000313" key="4">
    <source>
        <dbReference type="Proteomes" id="UP000256727"/>
    </source>
</evidence>
<gene>
    <name evidence="3" type="ORF">C8E99_0079</name>
</gene>
<keyword evidence="2" id="KW-1133">Transmembrane helix</keyword>
<keyword evidence="2" id="KW-0812">Transmembrane</keyword>
<feature type="transmembrane region" description="Helical" evidence="2">
    <location>
        <begin position="182"/>
        <end position="202"/>
    </location>
</feature>
<comment type="caution">
    <text evidence="3">The sequence shown here is derived from an EMBL/GenBank/DDBJ whole genome shotgun (WGS) entry which is preliminary data.</text>
</comment>
<feature type="transmembrane region" description="Helical" evidence="2">
    <location>
        <begin position="238"/>
        <end position="260"/>
    </location>
</feature>
<keyword evidence="4" id="KW-1185">Reference proteome</keyword>